<reference evidence="4" key="1">
    <citation type="submission" date="2025-08" db="UniProtKB">
        <authorList>
            <consortium name="Ensembl"/>
        </authorList>
    </citation>
    <scope>IDENTIFICATION</scope>
</reference>
<dbReference type="PANTHER" id="PTHR15438">
    <property type="entry name" value="NUCLEAR PORE COMPLEX INTERACTING PROTEIN"/>
    <property type="match status" value="1"/>
</dbReference>
<evidence type="ECO:0000313" key="4">
    <source>
        <dbReference type="Ensembl" id="ENSMLEP00000033387.1"/>
    </source>
</evidence>
<evidence type="ECO:0000256" key="2">
    <source>
        <dbReference type="SAM" id="Phobius"/>
    </source>
</evidence>
<dbReference type="PANTHER" id="PTHR15438:SF11">
    <property type="match status" value="1"/>
</dbReference>
<dbReference type="AlphaFoldDB" id="A0A2K6A032"/>
<dbReference type="Pfam" id="PF06409">
    <property type="entry name" value="NPIP"/>
    <property type="match status" value="1"/>
</dbReference>
<accession>A0A2K6A032</accession>
<organism evidence="4 5">
    <name type="scientific">Mandrillus leucophaeus</name>
    <name type="common">Drill</name>
    <name type="synonym">Papio leucophaeus</name>
    <dbReference type="NCBI Taxonomy" id="9568"/>
    <lineage>
        <taxon>Eukaryota</taxon>
        <taxon>Metazoa</taxon>
        <taxon>Chordata</taxon>
        <taxon>Craniata</taxon>
        <taxon>Vertebrata</taxon>
        <taxon>Euteleostomi</taxon>
        <taxon>Mammalia</taxon>
        <taxon>Eutheria</taxon>
        <taxon>Euarchontoglires</taxon>
        <taxon>Primates</taxon>
        <taxon>Haplorrhini</taxon>
        <taxon>Catarrhini</taxon>
        <taxon>Cercopithecidae</taxon>
        <taxon>Cercopithecinae</taxon>
        <taxon>Mandrillus</taxon>
    </lineage>
</organism>
<reference evidence="4" key="2">
    <citation type="submission" date="2025-09" db="UniProtKB">
        <authorList>
            <consortium name="Ensembl"/>
        </authorList>
    </citation>
    <scope>IDENTIFICATION</scope>
</reference>
<protein>
    <recommendedName>
        <fullName evidence="3">Nuclear pore complex interacting protein N-terminal domain-containing protein</fullName>
    </recommendedName>
</protein>
<keyword evidence="2" id="KW-0812">Transmembrane</keyword>
<dbReference type="InterPro" id="IPR054697">
    <property type="entry name" value="NPIP_N"/>
</dbReference>
<dbReference type="Ensembl" id="ENSMLET00000056970.1">
    <property type="protein sequence ID" value="ENSMLEP00000033387.1"/>
    <property type="gene ID" value="ENSMLEG00000040768.1"/>
</dbReference>
<dbReference type="Proteomes" id="UP000233140">
    <property type="component" value="Unassembled WGS sequence"/>
</dbReference>
<name>A0A2K6A032_MANLE</name>
<dbReference type="InterPro" id="IPR009443">
    <property type="entry name" value="NPIP"/>
</dbReference>
<dbReference type="GeneTree" id="ENSGT00540000072033"/>
<keyword evidence="2" id="KW-1133">Transmembrane helix</keyword>
<comment type="similarity">
    <text evidence="1">Belongs to the NPIP family.</text>
</comment>
<keyword evidence="5" id="KW-1185">Reference proteome</keyword>
<proteinExistence type="inferred from homology"/>
<keyword evidence="2" id="KW-0472">Membrane</keyword>
<evidence type="ECO:0000313" key="5">
    <source>
        <dbReference type="Proteomes" id="UP000233140"/>
    </source>
</evidence>
<feature type="transmembrane region" description="Helical" evidence="2">
    <location>
        <begin position="36"/>
        <end position="59"/>
    </location>
</feature>
<evidence type="ECO:0000256" key="1">
    <source>
        <dbReference type="ARBA" id="ARBA00008971"/>
    </source>
</evidence>
<evidence type="ECO:0000259" key="3">
    <source>
        <dbReference type="Pfam" id="PF06409"/>
    </source>
</evidence>
<sequence>MFSCLGYEWMSGDYKTSHSAWVINSLPDHFQPGPDFFGIPWIAIIIVFLGISTLGIFLWKTSFGVSFLKTVLKLQNVHDRSTDVQRRAWRSNSRSQEGIKIGLEDLFTSWRYMEAKVRAEVHKVTMKVNSHYQIHGQRKTTEEGKLRMKECEQAERERQLSDAEENGKLIMKKIRTYKKMFQDMQQLQWRTEDSYRCKITPYARKALDNWISFMVAVEHHHSSGLPYSPYLMAEPLRQCMGHQPPAPSQYHLGAQPLPSCPLGPQPPSTTDDFLRRQTPPFECPLGPLPFSPADDFLRPHISLLECLLVSQSPSPAVDFLKPQPLPLECLLVPLPPSPVDDFLRPQTPPVECPLGPLPFSPLIIF</sequence>
<feature type="domain" description="Nuclear pore complex interacting protein N-terminal" evidence="3">
    <location>
        <begin position="22"/>
        <end position="242"/>
    </location>
</feature>